<dbReference type="GO" id="GO:0016491">
    <property type="term" value="F:oxidoreductase activity"/>
    <property type="evidence" value="ECO:0007669"/>
    <property type="project" value="InterPro"/>
</dbReference>
<dbReference type="PANTHER" id="PTHR42685">
    <property type="entry name" value="GERANYLGERANYL DIPHOSPHATE REDUCTASE"/>
    <property type="match status" value="1"/>
</dbReference>
<dbReference type="InterPro" id="IPR036188">
    <property type="entry name" value="FAD/NAD-bd_sf"/>
</dbReference>
<dbReference type="Gene3D" id="3.50.50.60">
    <property type="entry name" value="FAD/NAD(P)-binding domain"/>
    <property type="match status" value="2"/>
</dbReference>
<dbReference type="AlphaFoldDB" id="A0A1T5MBF6"/>
<keyword evidence="3" id="KW-1185">Reference proteome</keyword>
<dbReference type="PRINTS" id="PR00420">
    <property type="entry name" value="RNGMNOXGNASE"/>
</dbReference>
<dbReference type="InterPro" id="IPR023753">
    <property type="entry name" value="FAD/NAD-binding_dom"/>
</dbReference>
<dbReference type="STRING" id="36842.SAMN02194393_04374"/>
<dbReference type="PROSITE" id="PS51257">
    <property type="entry name" value="PROKAR_LIPOPROTEIN"/>
    <property type="match status" value="1"/>
</dbReference>
<dbReference type="PANTHER" id="PTHR42685:SF22">
    <property type="entry name" value="CONDITIONED MEDIUM FACTOR RECEPTOR 1"/>
    <property type="match status" value="1"/>
</dbReference>
<gene>
    <name evidence="2" type="ORF">SAMN02194393_04374</name>
</gene>
<name>A0A1T5MBF6_9FIRM</name>
<reference evidence="2 3" key="1">
    <citation type="submission" date="2017-02" db="EMBL/GenBank/DDBJ databases">
        <authorList>
            <person name="Peterson S.W."/>
        </authorList>
    </citation>
    <scope>NUCLEOTIDE SEQUENCE [LARGE SCALE GENOMIC DNA]</scope>
    <source>
        <strain evidence="2 3">M1</strain>
    </source>
</reference>
<dbReference type="InterPro" id="IPR050407">
    <property type="entry name" value="Geranylgeranyl_reductase"/>
</dbReference>
<evidence type="ECO:0000313" key="2">
    <source>
        <dbReference type="EMBL" id="SKC85505.1"/>
    </source>
</evidence>
<evidence type="ECO:0000259" key="1">
    <source>
        <dbReference type="Pfam" id="PF07992"/>
    </source>
</evidence>
<dbReference type="SUPFAM" id="SSF51905">
    <property type="entry name" value="FAD/NAD(P)-binding domain"/>
    <property type="match status" value="1"/>
</dbReference>
<feature type="domain" description="FAD/NAD(P)-binding" evidence="1">
    <location>
        <begin position="1"/>
        <end position="145"/>
    </location>
</feature>
<accession>A0A1T5MBF6</accession>
<sequence>MKIAIIGAGLAGLSCAIELQKYGINPDIYEKNGFIGERHPHVTALLNLMVRPAKDPLDCFKDNFDIELTPLNMLNKVTHISLNRRTEIKGNLGYLFVRGKEKNSMKNEMYSKLKKPKIKLNKFVNYEDLSRKYDYVVIATGNTNFTEELGCSYRLVSTYLRGAIVLGNFDPNELIVWINKDYTKDGYAYLTPFNNKKASLVLIVTDVNDKQVDNYWHRFLITESMNYTIVEEFKLKHSTGYVYPKNVGNIFFAGNAGGGIEPFLGFGQVNSITSGSLLARAIAEGKSYSKLLKKMDKSNKNLYEFRKAFNRAANDDYDKILSFIRTPGIKQMLYGSQVNVIKVGGTIFKYINKRAEKRNTMK</sequence>
<proteinExistence type="predicted"/>
<dbReference type="Proteomes" id="UP000190285">
    <property type="component" value="Unassembled WGS sequence"/>
</dbReference>
<dbReference type="Gene3D" id="3.30.9.10">
    <property type="entry name" value="D-Amino Acid Oxidase, subunit A, domain 2"/>
    <property type="match status" value="1"/>
</dbReference>
<dbReference type="RefSeq" id="WP_079494654.1">
    <property type="nucleotide sequence ID" value="NZ_FUZT01000013.1"/>
</dbReference>
<protein>
    <submittedName>
        <fullName evidence="2">Dehydrogenase (Flavoprotein)</fullName>
    </submittedName>
</protein>
<dbReference type="EMBL" id="FUZT01000013">
    <property type="protein sequence ID" value="SKC85505.1"/>
    <property type="molecule type" value="Genomic_DNA"/>
</dbReference>
<organism evidence="2 3">
    <name type="scientific">Maledivibacter halophilus</name>
    <dbReference type="NCBI Taxonomy" id="36842"/>
    <lineage>
        <taxon>Bacteria</taxon>
        <taxon>Bacillati</taxon>
        <taxon>Bacillota</taxon>
        <taxon>Clostridia</taxon>
        <taxon>Peptostreptococcales</taxon>
        <taxon>Caminicellaceae</taxon>
        <taxon>Maledivibacter</taxon>
    </lineage>
</organism>
<dbReference type="OrthoDB" id="25353at2"/>
<evidence type="ECO:0000313" key="3">
    <source>
        <dbReference type="Proteomes" id="UP000190285"/>
    </source>
</evidence>
<dbReference type="Pfam" id="PF07992">
    <property type="entry name" value="Pyr_redox_2"/>
    <property type="match status" value="1"/>
</dbReference>